<feature type="signal peptide" evidence="1">
    <location>
        <begin position="1"/>
        <end position="22"/>
    </location>
</feature>
<sequence length="139" mass="16059">MFKVMKRSLPYVAVFALFSLFACDVYTVEPRYDVRDNLTGNYEMEEYSDMYNDLSYYQIYIRKSAYAGEIYIDNFYASDVLVHASVSYDRVIIPYQEVNGYAIEGTGTVYGSTLSLTYSVKDLYNHAPADFCKSTANRY</sequence>
<protein>
    <submittedName>
        <fullName evidence="2">Uncharacterized protein</fullName>
    </submittedName>
</protein>
<evidence type="ECO:0000256" key="1">
    <source>
        <dbReference type="SAM" id="SignalP"/>
    </source>
</evidence>
<gene>
    <name evidence="2" type="ORF">D4L85_01065</name>
</gene>
<keyword evidence="1" id="KW-0732">Signal</keyword>
<reference evidence="3" key="1">
    <citation type="submission" date="2018-09" db="EMBL/GenBank/DDBJ databases">
        <title>Chryseolinea sp. KIS68-18 isolated from soil.</title>
        <authorList>
            <person name="Weon H.-Y."/>
            <person name="Kwon S.-W."/>
            <person name="Lee S.A."/>
        </authorList>
    </citation>
    <scope>NUCLEOTIDE SEQUENCE [LARGE SCALE GENOMIC DNA]</scope>
    <source>
        <strain evidence="3">KIS68-18</strain>
    </source>
</reference>
<evidence type="ECO:0000313" key="3">
    <source>
        <dbReference type="Proteomes" id="UP000266183"/>
    </source>
</evidence>
<feature type="chain" id="PRO_5017309918" evidence="1">
    <location>
        <begin position="23"/>
        <end position="139"/>
    </location>
</feature>
<evidence type="ECO:0000313" key="2">
    <source>
        <dbReference type="EMBL" id="AYB29255.1"/>
    </source>
</evidence>
<proteinExistence type="predicted"/>
<accession>A0A385SH67</accession>
<dbReference type="PROSITE" id="PS51257">
    <property type="entry name" value="PROKAR_LIPOPROTEIN"/>
    <property type="match status" value="1"/>
</dbReference>
<keyword evidence="3" id="KW-1185">Reference proteome</keyword>
<dbReference type="EMBL" id="CP032382">
    <property type="protein sequence ID" value="AYB29255.1"/>
    <property type="molecule type" value="Genomic_DNA"/>
</dbReference>
<dbReference type="KEGG" id="chk:D4L85_01065"/>
<dbReference type="AlphaFoldDB" id="A0A385SH67"/>
<dbReference type="Proteomes" id="UP000266183">
    <property type="component" value="Chromosome"/>
</dbReference>
<name>A0A385SH67_9BACT</name>
<organism evidence="2 3">
    <name type="scientific">Chryseolinea soli</name>
    <dbReference type="NCBI Taxonomy" id="2321403"/>
    <lineage>
        <taxon>Bacteria</taxon>
        <taxon>Pseudomonadati</taxon>
        <taxon>Bacteroidota</taxon>
        <taxon>Cytophagia</taxon>
        <taxon>Cytophagales</taxon>
        <taxon>Fulvivirgaceae</taxon>
        <taxon>Chryseolinea</taxon>
    </lineage>
</organism>